<feature type="compositionally biased region" description="Low complexity" evidence="2">
    <location>
        <begin position="752"/>
        <end position="795"/>
    </location>
</feature>
<dbReference type="AlphaFoldDB" id="A0A0L0N708"/>
<dbReference type="PANTHER" id="PTHR17178:SF0">
    <property type="entry name" value="SERGLYCIN"/>
    <property type="match status" value="1"/>
</dbReference>
<dbReference type="PANTHER" id="PTHR17178">
    <property type="entry name" value="SECRETORY GRANULE PROTEOGLYCAN CORE PROTEIN"/>
    <property type="match status" value="1"/>
</dbReference>
<feature type="disulfide bond" evidence="1">
    <location>
        <begin position="608"/>
        <end position="617"/>
    </location>
</feature>
<feature type="compositionally biased region" description="Basic and acidic residues" evidence="2">
    <location>
        <begin position="1"/>
        <end position="12"/>
    </location>
</feature>
<evidence type="ECO:0000313" key="5">
    <source>
        <dbReference type="EMBL" id="KND89857.1"/>
    </source>
</evidence>
<organism evidence="5 6">
    <name type="scientific">Tolypocladium ophioglossoides (strain CBS 100239)</name>
    <name type="common">Snaketongue truffleclub</name>
    <name type="synonym">Elaphocordyceps ophioglossoides</name>
    <dbReference type="NCBI Taxonomy" id="1163406"/>
    <lineage>
        <taxon>Eukaryota</taxon>
        <taxon>Fungi</taxon>
        <taxon>Dikarya</taxon>
        <taxon>Ascomycota</taxon>
        <taxon>Pezizomycotina</taxon>
        <taxon>Sordariomycetes</taxon>
        <taxon>Hypocreomycetidae</taxon>
        <taxon>Hypocreales</taxon>
        <taxon>Ophiocordycipitaceae</taxon>
        <taxon>Tolypocladium</taxon>
    </lineage>
</organism>
<dbReference type="PROSITE" id="PS00022">
    <property type="entry name" value="EGF_1"/>
    <property type="match status" value="1"/>
</dbReference>
<evidence type="ECO:0000256" key="3">
    <source>
        <dbReference type="SAM" id="Phobius"/>
    </source>
</evidence>
<comment type="caution">
    <text evidence="5">The sequence shown here is derived from an EMBL/GenBank/DDBJ whole genome shotgun (WGS) entry which is preliminary data.</text>
</comment>
<feature type="compositionally biased region" description="Polar residues" evidence="2">
    <location>
        <begin position="130"/>
        <end position="154"/>
    </location>
</feature>
<comment type="caution">
    <text evidence="1">Lacks conserved residue(s) required for the propagation of feature annotation.</text>
</comment>
<feature type="compositionally biased region" description="Polar residues" evidence="2">
    <location>
        <begin position="168"/>
        <end position="179"/>
    </location>
</feature>
<feature type="transmembrane region" description="Helical" evidence="3">
    <location>
        <begin position="542"/>
        <end position="568"/>
    </location>
</feature>
<sequence length="918" mass="96206">MSQHYYGRDMDRPSPASGSVRRARERVQAGVARETLPLQQLQMGSDSLASNDSASTIRPSPTAIAGSSRLKKPRPQPAGDAKAGQKIPRPMRMPQWPLPGPAVSTVSSAGSGPSPGRSPQAPQRPPRPSNLPSILYQSQPSPSSIARSNISESPQETDDGYNVLSPAGISSRQTTSSVGSIPDFPVPVATNSPGPPPRRSAILGPPPSSRRGASSFYSNASLVSPIPEESPRSRSHGSYASSAAMPEGWGSVSPMASPGHGSPGYGEAFYDDSATDRESSYDDFGDESRLVRSASIGKKGKPALVNTRSASSTQTDSRPPSPMQSFARETGYMDTSTSSSNTLPTTKPTPATTPATTNQTGLTPDVILKAYAAASSSDLAEQRAATGSPSPRPPNRLSIIRRPPKLDIDAVRAAEARGSLTSLPDLIRRATRLASMIEKGKRPGSRMDDLGPFLNEKNGAKDGEGSLSADDRHHSGLSDMLAAFPPPVQTPRGNRHSRASWLRPSSWPAVADQAQHGHSRSSSTQSNGGAKKQGRRCCGLPLWAFVLVVIVLLCIIVAAIVVPLEFFVFKNLGKKDAPDQSLEDCQKSLACLNGGTNLMSQDMCSCICTNGFTGSNCAVAGSLGCTTTNLVATDGSTGINNVTLGRAIPRLIAEANSNFSIPLSGTIILAKLNSASLSCIAQNSLVTFDGRSTRAGQATDEVEDVGDKRVNGVANVEEEFPPISIISFTPPTMTTTVILQQGGQYESSPVVPRSTVGGPTSTPSKSTTSGMAAPSTSASPSTTSTSISGFPTTTGAPIPVPTGMFTVTEEVIDFARVAMLYILQEESVDAAENAQTELQRFFSRASRSKTQLGSQVTQQDAAKVAIGGDNSIDLVDFAVDIGKGPVGRKNVKRAVEDDEVVEDSQPGLRRRAGGSVLP</sequence>
<reference evidence="5 6" key="1">
    <citation type="journal article" date="2015" name="BMC Genomics">
        <title>The genome of the truffle-parasite Tolypocladium ophioglossoides and the evolution of antifungal peptaibiotics.</title>
        <authorList>
            <person name="Quandt C.A."/>
            <person name="Bushley K.E."/>
            <person name="Spatafora J.W."/>
        </authorList>
    </citation>
    <scope>NUCLEOTIDE SEQUENCE [LARGE SCALE GENOMIC DNA]</scope>
    <source>
        <strain evidence="5 6">CBS 100239</strain>
    </source>
</reference>
<feature type="compositionally biased region" description="Polar residues" evidence="2">
    <location>
        <begin position="375"/>
        <end position="389"/>
    </location>
</feature>
<dbReference type="InterPro" id="IPR000742">
    <property type="entry name" value="EGF"/>
</dbReference>
<accession>A0A0L0N708</accession>
<name>A0A0L0N708_TOLOC</name>
<keyword evidence="3" id="KW-1133">Transmembrane helix</keyword>
<dbReference type="Gene3D" id="2.10.25.10">
    <property type="entry name" value="Laminin"/>
    <property type="match status" value="1"/>
</dbReference>
<feature type="compositionally biased region" description="Basic and acidic residues" evidence="2">
    <location>
        <begin position="439"/>
        <end position="449"/>
    </location>
</feature>
<dbReference type="PROSITE" id="PS50026">
    <property type="entry name" value="EGF_3"/>
    <property type="match status" value="1"/>
</dbReference>
<feature type="compositionally biased region" description="Basic and acidic residues" evidence="2">
    <location>
        <begin position="458"/>
        <end position="476"/>
    </location>
</feature>
<keyword evidence="3" id="KW-0812">Transmembrane</keyword>
<dbReference type="Proteomes" id="UP000036947">
    <property type="component" value="Unassembled WGS sequence"/>
</dbReference>
<dbReference type="CDD" id="cd00054">
    <property type="entry name" value="EGF_CA"/>
    <property type="match status" value="1"/>
</dbReference>
<dbReference type="EMBL" id="LFRF01000016">
    <property type="protein sequence ID" value="KND89857.1"/>
    <property type="molecule type" value="Genomic_DNA"/>
</dbReference>
<feature type="compositionally biased region" description="Polar residues" evidence="2">
    <location>
        <begin position="306"/>
        <end position="318"/>
    </location>
</feature>
<keyword evidence="1" id="KW-1015">Disulfide bond</keyword>
<evidence type="ECO:0000256" key="1">
    <source>
        <dbReference type="PROSITE-ProRule" id="PRU00076"/>
    </source>
</evidence>
<proteinExistence type="predicted"/>
<feature type="compositionally biased region" description="Polar residues" evidence="2">
    <location>
        <begin position="37"/>
        <end position="59"/>
    </location>
</feature>
<feature type="compositionally biased region" description="Pro residues" evidence="2">
    <location>
        <begin position="193"/>
        <end position="208"/>
    </location>
</feature>
<keyword evidence="1" id="KW-0245">EGF-like domain</keyword>
<dbReference type="STRING" id="1163406.A0A0L0N708"/>
<evidence type="ECO:0000313" key="6">
    <source>
        <dbReference type="Proteomes" id="UP000036947"/>
    </source>
</evidence>
<evidence type="ECO:0000256" key="2">
    <source>
        <dbReference type="SAM" id="MobiDB-lite"/>
    </source>
</evidence>
<feature type="compositionally biased region" description="Low complexity" evidence="2">
    <location>
        <begin position="335"/>
        <end position="361"/>
    </location>
</feature>
<dbReference type="OrthoDB" id="283575at2759"/>
<feature type="region of interest" description="Disordered" evidence="2">
    <location>
        <begin position="896"/>
        <end position="918"/>
    </location>
</feature>
<feature type="domain" description="EGF-like" evidence="4">
    <location>
        <begin position="581"/>
        <end position="618"/>
    </location>
</feature>
<dbReference type="PROSITE" id="PS01186">
    <property type="entry name" value="EGF_2"/>
    <property type="match status" value="1"/>
</dbReference>
<keyword evidence="3" id="KW-0472">Membrane</keyword>
<protein>
    <recommendedName>
        <fullName evidence="4">EGF-like domain-containing protein</fullName>
    </recommendedName>
</protein>
<keyword evidence="6" id="KW-1185">Reference proteome</keyword>
<feature type="region of interest" description="Disordered" evidence="2">
    <location>
        <begin position="439"/>
        <end position="532"/>
    </location>
</feature>
<feature type="region of interest" description="Disordered" evidence="2">
    <location>
        <begin position="741"/>
        <end position="798"/>
    </location>
</feature>
<gene>
    <name evidence="5" type="ORF">TOPH_05422</name>
</gene>
<feature type="region of interest" description="Disordered" evidence="2">
    <location>
        <begin position="375"/>
        <end position="399"/>
    </location>
</feature>
<evidence type="ECO:0000259" key="4">
    <source>
        <dbReference type="PROSITE" id="PS50026"/>
    </source>
</evidence>
<feature type="compositionally biased region" description="Basic and acidic residues" evidence="2">
    <location>
        <begin position="274"/>
        <end position="290"/>
    </location>
</feature>
<feature type="region of interest" description="Disordered" evidence="2">
    <location>
        <begin position="1"/>
        <end position="361"/>
    </location>
</feature>
<feature type="compositionally biased region" description="Low complexity" evidence="2">
    <location>
        <begin position="101"/>
        <end position="121"/>
    </location>
</feature>